<dbReference type="eggNOG" id="COG0100">
    <property type="taxonomic scope" value="Bacteria"/>
</dbReference>
<comment type="function">
    <text evidence="7">Located on the platform of the 30S subunit, it bridges several disparate RNA helices of the 16S rRNA. Forms part of the Shine-Dalgarno cleft in the 70S ribosome.</text>
</comment>
<keyword evidence="2 7" id="KW-0699">rRNA-binding</keyword>
<keyword evidence="5 7" id="KW-0687">Ribonucleoprotein</keyword>
<dbReference type="SMR" id="A0A0H3DLJ7"/>
<dbReference type="AlphaFoldDB" id="A0A0H3DLJ7"/>
<dbReference type="RefSeq" id="WP_010874547.1">
    <property type="nucleotide sequence ID" value="NZ_CP010546.1"/>
</dbReference>
<comment type="similarity">
    <text evidence="1 7 8">Belongs to the universal ribosomal protein uS11 family.</text>
</comment>
<dbReference type="PROSITE" id="PS00054">
    <property type="entry name" value="RIBOSOMAL_S11"/>
    <property type="match status" value="1"/>
</dbReference>
<evidence type="ECO:0000256" key="2">
    <source>
        <dbReference type="ARBA" id="ARBA00022730"/>
    </source>
</evidence>
<dbReference type="PATRIC" id="fig|722438.3.peg.213"/>
<evidence type="ECO:0000256" key="3">
    <source>
        <dbReference type="ARBA" id="ARBA00022884"/>
    </source>
</evidence>
<evidence type="ECO:0000256" key="8">
    <source>
        <dbReference type="RuleBase" id="RU003629"/>
    </source>
</evidence>
<dbReference type="PANTHER" id="PTHR11759">
    <property type="entry name" value="40S RIBOSOMAL PROTEIN S14/30S RIBOSOMAL PROTEIN S11"/>
    <property type="match status" value="1"/>
</dbReference>
<dbReference type="GO" id="GO:0019843">
    <property type="term" value="F:rRNA binding"/>
    <property type="evidence" value="ECO:0007669"/>
    <property type="project" value="UniProtKB-UniRule"/>
</dbReference>
<dbReference type="GeneID" id="66609162"/>
<protein>
    <recommendedName>
        <fullName evidence="6 7">Small ribosomal subunit protein uS11</fullName>
    </recommendedName>
</protein>
<comment type="subunit">
    <text evidence="7">Part of the 30S ribosomal subunit. Interacts with proteins S7 and S18. Binds to IF-3.</text>
</comment>
<dbReference type="STRING" id="722438.F539_01070"/>
<keyword evidence="4 7" id="KW-0689">Ribosomal protein</keyword>
<evidence type="ECO:0000313" key="10">
    <source>
        <dbReference type="Proteomes" id="UP000007756"/>
    </source>
</evidence>
<dbReference type="HAMAP" id="MF_01310">
    <property type="entry name" value="Ribosomal_uS11"/>
    <property type="match status" value="1"/>
</dbReference>
<dbReference type="GO" id="GO:0003735">
    <property type="term" value="F:structural constituent of ribosome"/>
    <property type="evidence" value="ECO:0007669"/>
    <property type="project" value="InterPro"/>
</dbReference>
<proteinExistence type="inferred from homology"/>
<dbReference type="FunFam" id="3.30.420.80:FF:000010">
    <property type="entry name" value="30S ribosomal protein S11"/>
    <property type="match status" value="1"/>
</dbReference>
<dbReference type="Proteomes" id="UP000007756">
    <property type="component" value="Chromosome"/>
</dbReference>
<dbReference type="SUPFAM" id="SSF53137">
    <property type="entry name" value="Translational machinery components"/>
    <property type="match status" value="1"/>
</dbReference>
<evidence type="ECO:0000256" key="1">
    <source>
        <dbReference type="ARBA" id="ARBA00006194"/>
    </source>
</evidence>
<dbReference type="GO" id="GO:0005840">
    <property type="term" value="C:ribosome"/>
    <property type="evidence" value="ECO:0007669"/>
    <property type="project" value="UniProtKB-KW"/>
</dbReference>
<dbReference type="NCBIfam" id="TIGR03632">
    <property type="entry name" value="uS11_bact"/>
    <property type="match status" value="1"/>
</dbReference>
<keyword evidence="3 7" id="KW-0694">RNA-binding</keyword>
<dbReference type="GO" id="GO:1990904">
    <property type="term" value="C:ribonucleoprotein complex"/>
    <property type="evidence" value="ECO:0007669"/>
    <property type="project" value="UniProtKB-KW"/>
</dbReference>
<evidence type="ECO:0000256" key="5">
    <source>
        <dbReference type="ARBA" id="ARBA00023274"/>
    </source>
</evidence>
<dbReference type="Pfam" id="PF00411">
    <property type="entry name" value="Ribosomal_S11"/>
    <property type="match status" value="1"/>
</dbReference>
<name>A0A0H3DLJ7_MYCPB</name>
<evidence type="ECO:0000256" key="6">
    <source>
        <dbReference type="ARBA" id="ARBA00035160"/>
    </source>
</evidence>
<evidence type="ECO:0000256" key="7">
    <source>
        <dbReference type="HAMAP-Rule" id="MF_01310"/>
    </source>
</evidence>
<dbReference type="InterPro" id="IPR036967">
    <property type="entry name" value="Ribosomal_uS11_sf"/>
</dbReference>
<dbReference type="InterPro" id="IPR001971">
    <property type="entry name" value="Ribosomal_uS11"/>
</dbReference>
<accession>A0A0H3DLJ7</accession>
<gene>
    <name evidence="7 9" type="primary">rpsK</name>
    <name evidence="9" type="ordered locus">MPNE_0219</name>
</gene>
<dbReference type="InterPro" id="IPR018102">
    <property type="entry name" value="Ribosomal_uS11_CS"/>
</dbReference>
<evidence type="ECO:0000313" key="9">
    <source>
        <dbReference type="EMBL" id="ADK86660.1"/>
    </source>
</evidence>
<dbReference type="GO" id="GO:0006412">
    <property type="term" value="P:translation"/>
    <property type="evidence" value="ECO:0007669"/>
    <property type="project" value="UniProtKB-UniRule"/>
</dbReference>
<dbReference type="InterPro" id="IPR019981">
    <property type="entry name" value="Ribosomal_uS11_bac-type"/>
</dbReference>
<sequence>MAKKKKINVSSGIIHVSCSPNNTIVSASDPGGNVLCWASSGTMGFKGSRKKTPYSAGIAADKVAKTVKEMGMATVKLFVKGTGRGKDTAIRSFANAGLSITEINEKTPIPHNGCKPPKRPR</sequence>
<dbReference type="PaxDb" id="722438-MPNE_0219"/>
<dbReference type="HOGENOM" id="CLU_072439_5_3_14"/>
<organism evidence="9 10">
    <name type="scientific">Mycoplasmoides pneumoniae (strain ATCC 15531 / DSM 23978 / CIP 103766 / NBRC 14401 / NCTC 10119 / FH)</name>
    <name type="common">Mycoplasma pneumoniae</name>
    <dbReference type="NCBI Taxonomy" id="722438"/>
    <lineage>
        <taxon>Bacteria</taxon>
        <taxon>Bacillati</taxon>
        <taxon>Mycoplasmatota</taxon>
        <taxon>Mycoplasmoidales</taxon>
        <taxon>Mycoplasmoidaceae</taxon>
        <taxon>Mycoplasmoides</taxon>
    </lineage>
</organism>
<dbReference type="PIRSF" id="PIRSF002131">
    <property type="entry name" value="Ribosomal_S11"/>
    <property type="match status" value="1"/>
</dbReference>
<reference evidence="9 10" key="1">
    <citation type="journal article" date="2010" name="Appl. Environ. Microbiol.">
        <title>Targeted chromosomal knockouts in Mycoplasma pneumoniae.</title>
        <authorList>
            <person name="Krishnakumar R."/>
            <person name="Assad-Garcia N."/>
            <person name="Benders G.A."/>
            <person name="Phan Q."/>
            <person name="Montague M.G."/>
            <person name="Glass J.I."/>
        </authorList>
    </citation>
    <scope>NUCLEOTIDE SEQUENCE [LARGE SCALE GENOMIC DNA]</scope>
    <source>
        <strain evidence="10">ATCC 15531 / DSM 22911 / NBRC 14401 / NCTC 10119 / FH</strain>
    </source>
</reference>
<dbReference type="NCBIfam" id="NF003698">
    <property type="entry name" value="PRK05309.1"/>
    <property type="match status" value="1"/>
</dbReference>
<dbReference type="EMBL" id="CP002077">
    <property type="protein sequence ID" value="ADK86660.1"/>
    <property type="molecule type" value="Genomic_DNA"/>
</dbReference>
<dbReference type="KEGG" id="mpj:MPNE_0219"/>
<evidence type="ECO:0000256" key="4">
    <source>
        <dbReference type="ARBA" id="ARBA00022980"/>
    </source>
</evidence>
<dbReference type="Gene3D" id="3.30.420.80">
    <property type="entry name" value="Ribosomal protein S11"/>
    <property type="match status" value="1"/>
</dbReference>